<feature type="transmembrane region" description="Helical" evidence="1">
    <location>
        <begin position="182"/>
        <end position="203"/>
    </location>
</feature>
<reference evidence="2 3" key="1">
    <citation type="submission" date="2018-01" db="EMBL/GenBank/DDBJ databases">
        <title>Whole genome sequence of Melissococcus plutonius DAT561.</title>
        <authorList>
            <person name="Okumura K."/>
            <person name="Takamatsu D."/>
            <person name="Okura M."/>
        </authorList>
    </citation>
    <scope>NUCLEOTIDE SEQUENCE [LARGE SCALE GENOMIC DNA]</scope>
    <source>
        <strain evidence="2 3">DAT561</strain>
    </source>
</reference>
<feature type="transmembrane region" description="Helical" evidence="1">
    <location>
        <begin position="313"/>
        <end position="335"/>
    </location>
</feature>
<evidence type="ECO:0000313" key="3">
    <source>
        <dbReference type="Proteomes" id="UP000269226"/>
    </source>
</evidence>
<feature type="transmembrane region" description="Helical" evidence="1">
    <location>
        <begin position="111"/>
        <end position="131"/>
    </location>
</feature>
<dbReference type="RefSeq" id="WP_126347194.1">
    <property type="nucleotide sequence ID" value="NZ_AP018492.1"/>
</dbReference>
<dbReference type="Gene3D" id="1.20.1250.20">
    <property type="entry name" value="MFS general substrate transporter like domains"/>
    <property type="match status" value="2"/>
</dbReference>
<dbReference type="CDD" id="cd17332">
    <property type="entry name" value="MFS_MelB_like"/>
    <property type="match status" value="1"/>
</dbReference>
<sequence length="513" mass="58153">MVNKQHTVKWYNYFSYGIVDFLGAGSTALTGAWLLFFYTTFCGLTATEGAIIFASARVIDAIASPLMGIITDNFHKTALGRKFGRRKFFILLGIPFVFSYVLFWISNQSFVYYLVTYIAFDLIYTMILVPYETLASEMTQDYHKRSIFSGMRLFCGQISAFFAAFIPGRLISLLGKNNANSFFYAASIFAFTFIFILILLYLFTWERPIDEIESITIKQQKKEESISLLDKFQKIYLDLFSTFRIRSFRIHILMYLGCYISQDIFSQVFTYFIVFSLAYTAVVASNLLSIISIACIFGVLIGIFTISRFNPAIIYRFSVALFSIGILGFLIAYGIPNANRLWLLSLSGFVSGLGRGALAYIPWNIYSFIPDVDELVTGKRREGIFAGIMTFTRKSTQAVAVFLVGILLDHSGFIAKASVQSASATHTIVLIMTIGTFSFLIMGVIASFKFCLTKETHQLLIETIEEFRKNPTYQMDEQTATCLKQLTGWDQQYLWGNNNVIFKGKTTEKAEQN</sequence>
<dbReference type="GO" id="GO:0008643">
    <property type="term" value="P:carbohydrate transport"/>
    <property type="evidence" value="ECO:0007669"/>
    <property type="project" value="InterPro"/>
</dbReference>
<feature type="transmembrane region" description="Helical" evidence="1">
    <location>
        <begin position="12"/>
        <end position="38"/>
    </location>
</feature>
<dbReference type="GO" id="GO:0005886">
    <property type="term" value="C:plasma membrane"/>
    <property type="evidence" value="ECO:0007669"/>
    <property type="project" value="TreeGrafter"/>
</dbReference>
<dbReference type="Pfam" id="PF13347">
    <property type="entry name" value="MFS_2"/>
    <property type="match status" value="1"/>
</dbReference>
<keyword evidence="1" id="KW-1133">Transmembrane helix</keyword>
<accession>A0A2Z5Y0Z0</accession>
<feature type="transmembrane region" description="Helical" evidence="1">
    <location>
        <begin position="151"/>
        <end position="170"/>
    </location>
</feature>
<dbReference type="PANTHER" id="PTHR11328:SF24">
    <property type="entry name" value="MAJOR FACILITATOR SUPERFAMILY (MFS) PROFILE DOMAIN-CONTAINING PROTEIN"/>
    <property type="match status" value="1"/>
</dbReference>
<feature type="transmembrane region" description="Helical" evidence="1">
    <location>
        <begin position="252"/>
        <end position="281"/>
    </location>
</feature>
<dbReference type="InterPro" id="IPR036259">
    <property type="entry name" value="MFS_trans_sf"/>
</dbReference>
<feature type="transmembrane region" description="Helical" evidence="1">
    <location>
        <begin position="287"/>
        <end position="306"/>
    </location>
</feature>
<dbReference type="PANTHER" id="PTHR11328">
    <property type="entry name" value="MAJOR FACILITATOR SUPERFAMILY DOMAIN-CONTAINING PROTEIN"/>
    <property type="match status" value="1"/>
</dbReference>
<organism evidence="2 3">
    <name type="scientific">Melissococcus plutonius</name>
    <dbReference type="NCBI Taxonomy" id="33970"/>
    <lineage>
        <taxon>Bacteria</taxon>
        <taxon>Bacillati</taxon>
        <taxon>Bacillota</taxon>
        <taxon>Bacilli</taxon>
        <taxon>Lactobacillales</taxon>
        <taxon>Enterococcaceae</taxon>
        <taxon>Melissococcus</taxon>
    </lineage>
</organism>
<feature type="transmembrane region" description="Helical" evidence="1">
    <location>
        <begin position="341"/>
        <end position="363"/>
    </location>
</feature>
<evidence type="ECO:0000256" key="1">
    <source>
        <dbReference type="SAM" id="Phobius"/>
    </source>
</evidence>
<feature type="transmembrane region" description="Helical" evidence="1">
    <location>
        <begin position="428"/>
        <end position="452"/>
    </location>
</feature>
<dbReference type="GeneID" id="69060415"/>
<dbReference type="GO" id="GO:0015293">
    <property type="term" value="F:symporter activity"/>
    <property type="evidence" value="ECO:0007669"/>
    <property type="project" value="InterPro"/>
</dbReference>
<proteinExistence type="predicted"/>
<keyword evidence="1" id="KW-0472">Membrane</keyword>
<feature type="transmembrane region" description="Helical" evidence="1">
    <location>
        <begin position="384"/>
        <end position="408"/>
    </location>
</feature>
<feature type="transmembrane region" description="Helical" evidence="1">
    <location>
        <begin position="88"/>
        <end position="105"/>
    </location>
</feature>
<dbReference type="SUPFAM" id="SSF103473">
    <property type="entry name" value="MFS general substrate transporter"/>
    <property type="match status" value="1"/>
</dbReference>
<dbReference type="AlphaFoldDB" id="A0A2Z5Y0Z0"/>
<gene>
    <name evidence="2" type="ORF">DAT561_0359</name>
</gene>
<name>A0A2Z5Y0Z0_9ENTE</name>
<dbReference type="EMBL" id="AP018492">
    <property type="protein sequence ID" value="BBC60497.1"/>
    <property type="molecule type" value="Genomic_DNA"/>
</dbReference>
<protein>
    <submittedName>
        <fullName evidence="2">Rhamnogalacturonide transporter RhiT</fullName>
    </submittedName>
</protein>
<feature type="transmembrane region" description="Helical" evidence="1">
    <location>
        <begin position="50"/>
        <end position="67"/>
    </location>
</feature>
<dbReference type="Proteomes" id="UP000269226">
    <property type="component" value="Chromosome"/>
</dbReference>
<evidence type="ECO:0000313" key="2">
    <source>
        <dbReference type="EMBL" id="BBC60497.1"/>
    </source>
</evidence>
<dbReference type="InterPro" id="IPR039672">
    <property type="entry name" value="MFS_2"/>
</dbReference>
<keyword evidence="1" id="KW-0812">Transmembrane</keyword>